<evidence type="ECO:0000256" key="2">
    <source>
        <dbReference type="ARBA" id="ARBA00023235"/>
    </source>
</evidence>
<evidence type="ECO:0000256" key="3">
    <source>
        <dbReference type="HAMAP-Rule" id="MF_01929"/>
    </source>
</evidence>
<evidence type="ECO:0000313" key="8">
    <source>
        <dbReference type="Proteomes" id="UP000005711"/>
    </source>
</evidence>
<dbReference type="InterPro" id="IPR033747">
    <property type="entry name" value="PurE_ClassI"/>
</dbReference>
<sequence>MRVSIIMGSISDREIADKVVKKLKEFDVHYEVKVISAHRALDLLKNYVENAQEESEVFIGIAGKAAHLAGVIAGITTRPVIGIPVKSSLMDGLDSLLSTVQMPSGVPVATVAVNGGENAAILAVQMLSLKDQELQRKLDNFKKTMAEKIKNTEYRYEG</sequence>
<comment type="function">
    <text evidence="3 4">Catalyzes the conversion of N5-carboxyaminoimidazole ribonucleotide (N5-CAIR) to 4-carboxy-5-aminoimidazole ribonucleotide (CAIR).</text>
</comment>
<feature type="binding site" evidence="3 5">
    <location>
        <position position="9"/>
    </location>
    <ligand>
        <name>substrate</name>
    </ligand>
</feature>
<comment type="caution">
    <text evidence="7">The sequence shown here is derived from an EMBL/GenBank/DDBJ whole genome shotgun (WGS) entry which is preliminary data.</text>
</comment>
<dbReference type="AlphaFoldDB" id="D1VVH9"/>
<evidence type="ECO:0000256" key="1">
    <source>
        <dbReference type="ARBA" id="ARBA00022755"/>
    </source>
</evidence>
<protein>
    <recommendedName>
        <fullName evidence="3 4">N5-carboxyaminoimidazole ribonucleotide mutase</fullName>
        <shortName evidence="3 4">N5-CAIR mutase</shortName>
        <ecNumber evidence="3 4">5.4.99.18</ecNumber>
    </recommendedName>
    <alternativeName>
        <fullName evidence="3">5-(carboxyamino)imidazole ribonucleotide mutase</fullName>
    </alternativeName>
</protein>
<proteinExistence type="inferred from homology"/>
<dbReference type="Proteomes" id="UP000005711">
    <property type="component" value="Unassembled WGS sequence"/>
</dbReference>
<keyword evidence="8" id="KW-1185">Reference proteome</keyword>
<feature type="binding site" evidence="3 5">
    <location>
        <position position="39"/>
    </location>
    <ligand>
        <name>substrate</name>
    </ligand>
</feature>
<dbReference type="GO" id="GO:0016829">
    <property type="term" value="F:lyase activity"/>
    <property type="evidence" value="ECO:0007669"/>
    <property type="project" value="UniProtKB-KW"/>
</dbReference>
<comment type="similarity">
    <text evidence="3">Belongs to the AIR carboxylase family. Class I subfamily.</text>
</comment>
<dbReference type="Pfam" id="PF00731">
    <property type="entry name" value="AIRC"/>
    <property type="match status" value="1"/>
</dbReference>
<dbReference type="InterPro" id="IPR000031">
    <property type="entry name" value="PurE_dom"/>
</dbReference>
<dbReference type="PIRSF" id="PIRSF001338">
    <property type="entry name" value="AIR_carboxylase"/>
    <property type="match status" value="1"/>
</dbReference>
<dbReference type="InterPro" id="IPR024694">
    <property type="entry name" value="PurE_prokaryotes"/>
</dbReference>
<keyword evidence="1 3" id="KW-0658">Purine biosynthesis</keyword>
<dbReference type="SMART" id="SM01001">
    <property type="entry name" value="AIRC"/>
    <property type="match status" value="1"/>
</dbReference>
<accession>D1VVH9</accession>
<dbReference type="NCBIfam" id="TIGR01162">
    <property type="entry name" value="purE"/>
    <property type="match status" value="1"/>
</dbReference>
<feature type="domain" description="PurE" evidence="6">
    <location>
        <begin position="1"/>
        <end position="149"/>
    </location>
</feature>
<dbReference type="RefSeq" id="WP_004825891.1">
    <property type="nucleotide sequence ID" value="NZ_ADDO01000063.1"/>
</dbReference>
<dbReference type="PANTHER" id="PTHR23046">
    <property type="entry name" value="PHOSPHORIBOSYLAMINOIMIDAZOLE CARBOXYLASE CATALYTIC SUBUNIT"/>
    <property type="match status" value="1"/>
</dbReference>
<dbReference type="GO" id="GO:0006189">
    <property type="term" value="P:'de novo' IMP biosynthetic process"/>
    <property type="evidence" value="ECO:0007669"/>
    <property type="project" value="UniProtKB-UniRule"/>
</dbReference>
<feature type="binding site" evidence="3 5">
    <location>
        <position position="12"/>
    </location>
    <ligand>
        <name>substrate</name>
    </ligand>
</feature>
<dbReference type="EC" id="5.4.99.18" evidence="3 4"/>
<keyword evidence="2 3" id="KW-0413">Isomerase</keyword>
<evidence type="ECO:0000256" key="5">
    <source>
        <dbReference type="PIRSR" id="PIRSR001338-1"/>
    </source>
</evidence>
<dbReference type="GO" id="GO:0034023">
    <property type="term" value="F:5-(carboxyamino)imidazole ribonucleotide mutase activity"/>
    <property type="evidence" value="ECO:0007669"/>
    <property type="project" value="UniProtKB-UniRule"/>
</dbReference>
<reference evidence="7 8" key="1">
    <citation type="submission" date="2009-12" db="EMBL/GenBank/DDBJ databases">
        <title>Genome Sequence of Peptoniphilus lacrimalis 315-B.</title>
        <authorList>
            <person name="Durkin A.S."/>
            <person name="Madupu R."/>
            <person name="Torralba M."/>
            <person name="Methe B."/>
            <person name="Sutton G."/>
            <person name="Strausberg R.L."/>
            <person name="Nelson K.E."/>
        </authorList>
    </citation>
    <scope>NUCLEOTIDE SEQUENCE [LARGE SCALE GENOMIC DNA]</scope>
    <source>
        <strain evidence="7 8">315-B</strain>
    </source>
</reference>
<evidence type="ECO:0000313" key="7">
    <source>
        <dbReference type="EMBL" id="EFA89438.1"/>
    </source>
</evidence>
<keyword evidence="7" id="KW-0456">Lyase</keyword>
<dbReference type="Gene3D" id="3.40.50.1970">
    <property type="match status" value="1"/>
</dbReference>
<dbReference type="UniPathway" id="UPA00074">
    <property type="reaction ID" value="UER00943"/>
</dbReference>
<evidence type="ECO:0000256" key="4">
    <source>
        <dbReference type="PIRNR" id="PIRNR001338"/>
    </source>
</evidence>
<gene>
    <name evidence="3 7" type="primary">purE</name>
    <name evidence="7" type="ORF">HMPREF0628_1433</name>
</gene>
<organism evidence="7 8">
    <name type="scientific">Peptoniphilus lacrimalis 315-B</name>
    <dbReference type="NCBI Taxonomy" id="596330"/>
    <lineage>
        <taxon>Bacteria</taxon>
        <taxon>Bacillati</taxon>
        <taxon>Bacillota</taxon>
        <taxon>Tissierellia</taxon>
        <taxon>Tissierellales</taxon>
        <taxon>Peptoniphilaceae</taxon>
        <taxon>Peptoniphilus</taxon>
    </lineage>
</organism>
<dbReference type="eggNOG" id="COG0041">
    <property type="taxonomic scope" value="Bacteria"/>
</dbReference>
<dbReference type="SUPFAM" id="SSF52255">
    <property type="entry name" value="N5-CAIR mutase (phosphoribosylaminoimidazole carboxylase, PurE)"/>
    <property type="match status" value="1"/>
</dbReference>
<name>D1VVH9_9FIRM</name>
<comment type="catalytic activity">
    <reaction evidence="3 4">
        <text>5-carboxyamino-1-(5-phospho-D-ribosyl)imidazole + H(+) = 5-amino-1-(5-phospho-D-ribosyl)imidazole-4-carboxylate</text>
        <dbReference type="Rhea" id="RHEA:13193"/>
        <dbReference type="ChEBI" id="CHEBI:15378"/>
        <dbReference type="ChEBI" id="CHEBI:58730"/>
        <dbReference type="ChEBI" id="CHEBI:77657"/>
        <dbReference type="EC" id="5.4.99.18"/>
    </reaction>
</comment>
<dbReference type="PANTHER" id="PTHR23046:SF2">
    <property type="entry name" value="PHOSPHORIBOSYLAMINOIMIDAZOLE CARBOXYLASE"/>
    <property type="match status" value="1"/>
</dbReference>
<evidence type="ECO:0000259" key="6">
    <source>
        <dbReference type="SMART" id="SM01001"/>
    </source>
</evidence>
<dbReference type="HAMAP" id="MF_01929">
    <property type="entry name" value="PurE_classI"/>
    <property type="match status" value="1"/>
</dbReference>
<comment type="pathway">
    <text evidence="3 4">Purine metabolism; IMP biosynthesis via de novo pathway; 5-amino-1-(5-phospho-D-ribosyl)imidazole-4-carboxylate from 5-amino-1-(5-phospho-D-ribosyl)imidazole (N5-CAIR route): step 2/2.</text>
</comment>
<dbReference type="EMBL" id="ADDO01000063">
    <property type="protein sequence ID" value="EFA89438.1"/>
    <property type="molecule type" value="Genomic_DNA"/>
</dbReference>